<evidence type="ECO:0000259" key="2">
    <source>
        <dbReference type="Pfam" id="PF26168"/>
    </source>
</evidence>
<dbReference type="SMR" id="A0A1D6PTM4"/>
<keyword evidence="3" id="KW-0808">Transferase</keyword>
<evidence type="ECO:0000256" key="1">
    <source>
        <dbReference type="ARBA" id="ARBA00009995"/>
    </source>
</evidence>
<proteinExistence type="inferred from homology"/>
<dbReference type="Pfam" id="PF26168">
    <property type="entry name" value="Glyco_transf_N"/>
    <property type="match status" value="1"/>
</dbReference>
<dbReference type="PANTHER" id="PTHR48047:SF216">
    <property type="entry name" value="GLYCOSYLTRANSFERASE"/>
    <property type="match status" value="1"/>
</dbReference>
<evidence type="ECO:0000313" key="3">
    <source>
        <dbReference type="EMBL" id="AQK49983.1"/>
    </source>
</evidence>
<dbReference type="EMBL" id="CM000780">
    <property type="protein sequence ID" value="AQK49983.1"/>
    <property type="molecule type" value="Genomic_DNA"/>
</dbReference>
<protein>
    <submittedName>
        <fullName evidence="3">Cytokinin-O-glucosyltransferase 1</fullName>
    </submittedName>
</protein>
<dbReference type="eggNOG" id="KOG1192">
    <property type="taxonomic scope" value="Eukaryota"/>
</dbReference>
<sequence length="405" mass="43347">MAEAAPHFVLVPMLAQGHLLPMLDLARVLASHGARATVVLTPVNAARNRDFLEQAAGAGLTINFAELAFPGPALGLAAGCKRVDMLQDLSLIVPFYDAVWLLAEPLEAYLLSLPRMPDCLVSDSFMAWTASVARRHGILRFVVHFSPASYVLAAHILETRGVYDRAADDFEPFEVPEFPVRAVVNRATAQGVFQWPAGMERFRRDTLDAEATADGILFNTCAALEGAFVERFASEVGKKIWAVGPLFLLGSGSDAGGMAGRGNRAAVDADQIVSWLDARPAASVLYISFGSIGRLFPAQAAELAAGLEASRLPFIWDGVERAVTDLMDEGPAGAARRARAKELGQQMRAAMAKGGSSDTDVRDLVRHVVEVARKKGEHEDTALAGGDHVITSKEKAMNGTGGKHY</sequence>
<gene>
    <name evidence="3" type="ORF">ZEAMMB73_Zm00001d049282</name>
</gene>
<dbReference type="OMA" id="AWKREAN"/>
<dbReference type="InParanoid" id="A0A1D6PTM4"/>
<dbReference type="PANTHER" id="PTHR48047">
    <property type="entry name" value="GLYCOSYLTRANSFERASE"/>
    <property type="match status" value="1"/>
</dbReference>
<comment type="similarity">
    <text evidence="1">Belongs to the UDP-glycosyltransferase family.</text>
</comment>
<organism evidence="3">
    <name type="scientific">Zea mays</name>
    <name type="common">Maize</name>
    <dbReference type="NCBI Taxonomy" id="4577"/>
    <lineage>
        <taxon>Eukaryota</taxon>
        <taxon>Viridiplantae</taxon>
        <taxon>Streptophyta</taxon>
        <taxon>Embryophyta</taxon>
        <taxon>Tracheophyta</taxon>
        <taxon>Spermatophyta</taxon>
        <taxon>Magnoliopsida</taxon>
        <taxon>Liliopsida</taxon>
        <taxon>Poales</taxon>
        <taxon>Poaceae</taxon>
        <taxon>PACMAD clade</taxon>
        <taxon>Panicoideae</taxon>
        <taxon>Andropogonodae</taxon>
        <taxon>Andropogoneae</taxon>
        <taxon>Tripsacinae</taxon>
        <taxon>Zea</taxon>
    </lineage>
</organism>
<dbReference type="SUPFAM" id="SSF53756">
    <property type="entry name" value="UDP-Glycosyltransferase/glycogen phosphorylase"/>
    <property type="match status" value="1"/>
</dbReference>
<dbReference type="STRING" id="4577.A0A1D6PTM4"/>
<reference evidence="3" key="1">
    <citation type="submission" date="2015-12" db="EMBL/GenBank/DDBJ databases">
        <title>Update maize B73 reference genome by single molecule sequencing technologies.</title>
        <authorList>
            <consortium name="Maize Genome Sequencing Project"/>
            <person name="Ware D."/>
        </authorList>
    </citation>
    <scope>NUCLEOTIDE SEQUENCE</scope>
    <source>
        <tissue evidence="3">Seedling</tissue>
    </source>
</reference>
<dbReference type="AlphaFoldDB" id="A0A1D6PTM4"/>
<feature type="domain" description="Glycosyltransferase N-terminal" evidence="2">
    <location>
        <begin position="9"/>
        <end position="246"/>
    </location>
</feature>
<accession>A0A1D6PTM4</accession>
<dbReference type="Gene3D" id="3.40.50.2000">
    <property type="entry name" value="Glycogen Phosphorylase B"/>
    <property type="match status" value="2"/>
</dbReference>
<name>A0A1D6PTM4_MAIZE</name>
<dbReference type="ExpressionAtlas" id="A0A1D6PTM4">
    <property type="expression patterns" value="baseline and differential"/>
</dbReference>
<dbReference type="InterPro" id="IPR058980">
    <property type="entry name" value="Glyco_transf_N"/>
</dbReference>
<dbReference type="GO" id="GO:0016740">
    <property type="term" value="F:transferase activity"/>
    <property type="evidence" value="ECO:0007669"/>
    <property type="project" value="UniProtKB-KW"/>
</dbReference>